<dbReference type="InterPro" id="IPR037402">
    <property type="entry name" value="YidZ_PBP2"/>
</dbReference>
<name>A0ABV5ZU04_9PSEU</name>
<dbReference type="PANTHER" id="PTHR30118">
    <property type="entry name" value="HTH-TYPE TRANSCRIPTIONAL REGULATOR LEUO-RELATED"/>
    <property type="match status" value="1"/>
</dbReference>
<dbReference type="InterPro" id="IPR036390">
    <property type="entry name" value="WH_DNA-bd_sf"/>
</dbReference>
<proteinExistence type="inferred from homology"/>
<evidence type="ECO:0000256" key="4">
    <source>
        <dbReference type="ARBA" id="ARBA00023163"/>
    </source>
</evidence>
<evidence type="ECO:0000313" key="6">
    <source>
        <dbReference type="EMBL" id="MFB9904374.1"/>
    </source>
</evidence>
<dbReference type="Proteomes" id="UP001589693">
    <property type="component" value="Unassembled WGS sequence"/>
</dbReference>
<protein>
    <submittedName>
        <fullName evidence="6">LysR family transcriptional regulator</fullName>
    </submittedName>
</protein>
<dbReference type="InterPro" id="IPR036388">
    <property type="entry name" value="WH-like_DNA-bd_sf"/>
</dbReference>
<comment type="similarity">
    <text evidence="1">Belongs to the LysR transcriptional regulatory family.</text>
</comment>
<evidence type="ECO:0000313" key="7">
    <source>
        <dbReference type="Proteomes" id="UP001589693"/>
    </source>
</evidence>
<evidence type="ECO:0000256" key="3">
    <source>
        <dbReference type="ARBA" id="ARBA00023125"/>
    </source>
</evidence>
<keyword evidence="7" id="KW-1185">Reference proteome</keyword>
<dbReference type="EMBL" id="JBHLZU010000009">
    <property type="protein sequence ID" value="MFB9904374.1"/>
    <property type="molecule type" value="Genomic_DNA"/>
</dbReference>
<evidence type="ECO:0000256" key="2">
    <source>
        <dbReference type="ARBA" id="ARBA00023015"/>
    </source>
</evidence>
<sequence>MSTLDLNLLVPLHALLVEANVTRAAERTGVGQPAMSASLAKLRRHFGDPLLVRDGRGMKLTPLATSLLEPVTELLGSLRTVLDNRAPFDPAALRRTFTIITSDYVSTVLVKPLLRAIVTEAPHVRINLVQPGLSMVSLLRRVECDLVIAPQALMPPDALTYQHRVLFTDHFVVVADKDNDSVHDPISIEELSRLPYLGFHAPVLRELGVPEDDVCARVPTHFTVAPHLVAGTRVVALVYTKLFELFGADAGLRAVSLDAQQRPVVEMMFWHPKYNADPAHTWLRAKLEEVAATV</sequence>
<evidence type="ECO:0000256" key="1">
    <source>
        <dbReference type="ARBA" id="ARBA00009437"/>
    </source>
</evidence>
<organism evidence="6 7">
    <name type="scientific">Allokutzneria oryzae</name>
    <dbReference type="NCBI Taxonomy" id="1378989"/>
    <lineage>
        <taxon>Bacteria</taxon>
        <taxon>Bacillati</taxon>
        <taxon>Actinomycetota</taxon>
        <taxon>Actinomycetes</taxon>
        <taxon>Pseudonocardiales</taxon>
        <taxon>Pseudonocardiaceae</taxon>
        <taxon>Allokutzneria</taxon>
    </lineage>
</organism>
<dbReference type="Gene3D" id="1.10.10.10">
    <property type="entry name" value="Winged helix-like DNA-binding domain superfamily/Winged helix DNA-binding domain"/>
    <property type="match status" value="1"/>
</dbReference>
<dbReference type="CDD" id="cd08417">
    <property type="entry name" value="PBP2_Nitroaromatics_like"/>
    <property type="match status" value="1"/>
</dbReference>
<keyword evidence="3" id="KW-0238">DNA-binding</keyword>
<dbReference type="SUPFAM" id="SSF53850">
    <property type="entry name" value="Periplasmic binding protein-like II"/>
    <property type="match status" value="1"/>
</dbReference>
<gene>
    <name evidence="6" type="ORF">ACFFQA_10540</name>
</gene>
<keyword evidence="2" id="KW-0805">Transcription regulation</keyword>
<dbReference type="PROSITE" id="PS50931">
    <property type="entry name" value="HTH_LYSR"/>
    <property type="match status" value="1"/>
</dbReference>
<evidence type="ECO:0000259" key="5">
    <source>
        <dbReference type="PROSITE" id="PS50931"/>
    </source>
</evidence>
<dbReference type="PRINTS" id="PR00039">
    <property type="entry name" value="HTHLYSR"/>
</dbReference>
<dbReference type="InterPro" id="IPR050389">
    <property type="entry name" value="LysR-type_TF"/>
</dbReference>
<keyword evidence="4" id="KW-0804">Transcription</keyword>
<reference evidence="6 7" key="1">
    <citation type="submission" date="2024-09" db="EMBL/GenBank/DDBJ databases">
        <authorList>
            <person name="Sun Q."/>
            <person name="Mori K."/>
        </authorList>
    </citation>
    <scope>NUCLEOTIDE SEQUENCE [LARGE SCALE GENOMIC DNA]</scope>
    <source>
        <strain evidence="6 7">TBRC 7907</strain>
    </source>
</reference>
<dbReference type="Gene3D" id="3.40.190.10">
    <property type="entry name" value="Periplasmic binding protein-like II"/>
    <property type="match status" value="2"/>
</dbReference>
<accession>A0ABV5ZU04</accession>
<dbReference type="InterPro" id="IPR000847">
    <property type="entry name" value="LysR_HTH_N"/>
</dbReference>
<feature type="domain" description="HTH lysR-type" evidence="5">
    <location>
        <begin position="4"/>
        <end position="61"/>
    </location>
</feature>
<dbReference type="PANTHER" id="PTHR30118:SF15">
    <property type="entry name" value="TRANSCRIPTIONAL REGULATORY PROTEIN"/>
    <property type="match status" value="1"/>
</dbReference>
<dbReference type="InterPro" id="IPR005119">
    <property type="entry name" value="LysR_subst-bd"/>
</dbReference>
<dbReference type="Pfam" id="PF00126">
    <property type="entry name" value="HTH_1"/>
    <property type="match status" value="1"/>
</dbReference>
<comment type="caution">
    <text evidence="6">The sequence shown here is derived from an EMBL/GenBank/DDBJ whole genome shotgun (WGS) entry which is preliminary data.</text>
</comment>
<dbReference type="Pfam" id="PF03466">
    <property type="entry name" value="LysR_substrate"/>
    <property type="match status" value="1"/>
</dbReference>
<dbReference type="SUPFAM" id="SSF46785">
    <property type="entry name" value="Winged helix' DNA-binding domain"/>
    <property type="match status" value="1"/>
</dbReference>
<dbReference type="RefSeq" id="WP_377851575.1">
    <property type="nucleotide sequence ID" value="NZ_JBHLZU010000009.1"/>
</dbReference>